<comment type="similarity">
    <text evidence="2 10">Belongs to the enolase family.</text>
</comment>
<comment type="subcellular location">
    <subcellularLocation>
        <location evidence="10">Cytoplasm</location>
    </subcellularLocation>
    <subcellularLocation>
        <location evidence="10">Secreted</location>
    </subcellularLocation>
    <subcellularLocation>
        <location evidence="10">Cell surface</location>
    </subcellularLocation>
    <text evidence="10">Fractions of enolase are present in both the cytoplasm and on the cell surface.</text>
</comment>
<evidence type="ECO:0000313" key="14">
    <source>
        <dbReference type="EMBL" id="AVY95603.1"/>
    </source>
</evidence>
<evidence type="ECO:0000256" key="8">
    <source>
        <dbReference type="ARBA" id="ARBA00023239"/>
    </source>
</evidence>
<proteinExistence type="inferred from homology"/>
<evidence type="ECO:0000256" key="5">
    <source>
        <dbReference type="ARBA" id="ARBA00022525"/>
    </source>
</evidence>
<evidence type="ECO:0000259" key="12">
    <source>
        <dbReference type="SMART" id="SM01192"/>
    </source>
</evidence>
<dbReference type="UniPathway" id="UPA00109">
    <property type="reaction ID" value="UER00187"/>
</dbReference>
<dbReference type="PANTHER" id="PTHR11902:SF1">
    <property type="entry name" value="ENOLASE"/>
    <property type="match status" value="1"/>
</dbReference>
<dbReference type="PRINTS" id="PR00148">
    <property type="entry name" value="ENOLASE"/>
</dbReference>
<evidence type="ECO:0000256" key="9">
    <source>
        <dbReference type="ARBA" id="ARBA00045763"/>
    </source>
</evidence>
<dbReference type="NCBIfam" id="TIGR01060">
    <property type="entry name" value="eno"/>
    <property type="match status" value="1"/>
</dbReference>
<feature type="binding site" evidence="10">
    <location>
        <position position="163"/>
    </location>
    <ligand>
        <name>(2R)-2-phosphoglycerate</name>
        <dbReference type="ChEBI" id="CHEBI:58289"/>
    </ligand>
</feature>
<dbReference type="PIRSF" id="PIRSF001400">
    <property type="entry name" value="Enolase"/>
    <property type="match status" value="1"/>
</dbReference>
<feature type="binding site" evidence="10 11">
    <location>
        <position position="285"/>
    </location>
    <ligand>
        <name>Mg(2+)</name>
        <dbReference type="ChEBI" id="CHEBI:18420"/>
    </ligand>
</feature>
<evidence type="ECO:0000259" key="13">
    <source>
        <dbReference type="SMART" id="SM01193"/>
    </source>
</evidence>
<evidence type="ECO:0000256" key="7">
    <source>
        <dbReference type="ARBA" id="ARBA00023152"/>
    </source>
</evidence>
<dbReference type="InterPro" id="IPR020811">
    <property type="entry name" value="Enolase_N"/>
</dbReference>
<dbReference type="Gene3D" id="3.30.390.10">
    <property type="entry name" value="Enolase-like, N-terminal domain"/>
    <property type="match status" value="1"/>
</dbReference>
<dbReference type="GO" id="GO:0000287">
    <property type="term" value="F:magnesium ion binding"/>
    <property type="evidence" value="ECO:0007669"/>
    <property type="project" value="UniProtKB-UniRule"/>
</dbReference>
<evidence type="ECO:0000256" key="4">
    <source>
        <dbReference type="ARBA" id="ARBA00017068"/>
    </source>
</evidence>
<keyword evidence="15" id="KW-1185">Reference proteome</keyword>
<feature type="binding site" evidence="10">
    <location>
        <position position="388"/>
    </location>
    <ligand>
        <name>(2R)-2-phosphoglycerate</name>
        <dbReference type="ChEBI" id="CHEBI:58289"/>
    </ligand>
</feature>
<evidence type="ECO:0000256" key="6">
    <source>
        <dbReference type="ARBA" id="ARBA00022842"/>
    </source>
</evidence>
<dbReference type="SUPFAM" id="SSF54826">
    <property type="entry name" value="Enolase N-terminal domain-like"/>
    <property type="match status" value="1"/>
</dbReference>
<keyword evidence="14" id="KW-0670">Pyruvate</keyword>
<dbReference type="KEGG" id="maer:DAI18_17300"/>
<dbReference type="OrthoDB" id="9804716at2"/>
<dbReference type="PANTHER" id="PTHR11902">
    <property type="entry name" value="ENOLASE"/>
    <property type="match status" value="1"/>
</dbReference>
<comment type="cofactor">
    <cofactor evidence="10">
        <name>Mg(2+)</name>
        <dbReference type="ChEBI" id="CHEBI:18420"/>
    </cofactor>
    <text evidence="10">Binds a second Mg(2+) ion via substrate during catalysis.</text>
</comment>
<dbReference type="Pfam" id="PF03952">
    <property type="entry name" value="Enolase_N"/>
    <property type="match status" value="1"/>
</dbReference>
<dbReference type="Gene3D" id="3.20.20.120">
    <property type="entry name" value="Enolase-like C-terminal domain"/>
    <property type="match status" value="1"/>
</dbReference>
<dbReference type="PROSITE" id="PS00164">
    <property type="entry name" value="ENOLASE"/>
    <property type="match status" value="1"/>
</dbReference>
<evidence type="ECO:0000256" key="3">
    <source>
        <dbReference type="ARBA" id="ARBA00012058"/>
    </source>
</evidence>
<keyword evidence="7 10" id="KW-0324">Glycolysis</keyword>
<accession>A0A2S0PE55</accession>
<dbReference type="GO" id="GO:0006096">
    <property type="term" value="P:glycolytic process"/>
    <property type="evidence" value="ECO:0007669"/>
    <property type="project" value="UniProtKB-UniRule"/>
</dbReference>
<dbReference type="GO" id="GO:0009986">
    <property type="term" value="C:cell surface"/>
    <property type="evidence" value="ECO:0007669"/>
    <property type="project" value="UniProtKB-SubCell"/>
</dbReference>
<dbReference type="SUPFAM" id="SSF51604">
    <property type="entry name" value="Enolase C-terminal domain-like"/>
    <property type="match status" value="1"/>
</dbReference>
<dbReference type="AlphaFoldDB" id="A0A2S0PE55"/>
<dbReference type="EMBL" id="CP028519">
    <property type="protein sequence ID" value="AVY95603.1"/>
    <property type="molecule type" value="Genomic_DNA"/>
</dbReference>
<evidence type="ECO:0000256" key="1">
    <source>
        <dbReference type="ARBA" id="ARBA00005031"/>
    </source>
</evidence>
<evidence type="ECO:0000256" key="2">
    <source>
        <dbReference type="ARBA" id="ARBA00009604"/>
    </source>
</evidence>
<comment type="function">
    <text evidence="9 10">Catalyzes the reversible conversion of 2-phosphoglycerate (2-PG) into phosphoenolpyruvate (PEP). It is essential for the degradation of carbohydrates via glycolysis.</text>
</comment>
<feature type="binding site" evidence="10">
    <location>
        <position position="366"/>
    </location>
    <ligand>
        <name>(2R)-2-phosphoglycerate</name>
        <dbReference type="ChEBI" id="CHEBI:58289"/>
    </ligand>
</feature>
<dbReference type="InterPro" id="IPR020810">
    <property type="entry name" value="Enolase_C"/>
</dbReference>
<organism evidence="14 15">
    <name type="scientific">Microvirgula aerodenitrificans</name>
    <dbReference type="NCBI Taxonomy" id="57480"/>
    <lineage>
        <taxon>Bacteria</taxon>
        <taxon>Pseudomonadati</taxon>
        <taxon>Pseudomonadota</taxon>
        <taxon>Betaproteobacteria</taxon>
        <taxon>Neisseriales</taxon>
        <taxon>Aquaspirillaceae</taxon>
        <taxon>Microvirgula</taxon>
    </lineage>
</organism>
<dbReference type="Pfam" id="PF00113">
    <property type="entry name" value="Enolase_C"/>
    <property type="match status" value="1"/>
</dbReference>
<comment type="cofactor">
    <cofactor evidence="11">
        <name>Mg(2+)</name>
        <dbReference type="ChEBI" id="CHEBI:18420"/>
    </cofactor>
    <text evidence="11">Mg(2+) is required for catalysis and for stabilizing the dimer.</text>
</comment>
<dbReference type="InterPro" id="IPR000941">
    <property type="entry name" value="Enolase"/>
</dbReference>
<reference evidence="14 15" key="1">
    <citation type="submission" date="2018-04" db="EMBL/GenBank/DDBJ databases">
        <title>Denitrifier Microvirgula.</title>
        <authorList>
            <person name="Anderson E."/>
            <person name="Jang J."/>
            <person name="Ishii S."/>
        </authorList>
    </citation>
    <scope>NUCLEOTIDE SEQUENCE [LARGE SCALE GENOMIC DNA]</scope>
    <source>
        <strain evidence="14 15">BE2.4</strain>
    </source>
</reference>
<comment type="catalytic activity">
    <reaction evidence="10">
        <text>(2R)-2-phosphoglycerate = phosphoenolpyruvate + H2O</text>
        <dbReference type="Rhea" id="RHEA:10164"/>
        <dbReference type="ChEBI" id="CHEBI:15377"/>
        <dbReference type="ChEBI" id="CHEBI:58289"/>
        <dbReference type="ChEBI" id="CHEBI:58702"/>
        <dbReference type="EC" id="4.2.1.11"/>
    </reaction>
</comment>
<feature type="binding site" evidence="10">
    <location>
        <position position="337"/>
    </location>
    <ligand>
        <name>(2R)-2-phosphoglycerate</name>
        <dbReference type="ChEBI" id="CHEBI:58289"/>
    </ligand>
</feature>
<keyword evidence="5 10" id="KW-0964">Secreted</keyword>
<dbReference type="InterPro" id="IPR020809">
    <property type="entry name" value="Enolase_CS"/>
</dbReference>
<feature type="domain" description="Enolase C-terminal TIM barrel" evidence="12">
    <location>
        <begin position="139"/>
        <end position="425"/>
    </location>
</feature>
<name>A0A2S0PE55_9NEIS</name>
<dbReference type="InterPro" id="IPR036849">
    <property type="entry name" value="Enolase-like_C_sf"/>
</dbReference>
<dbReference type="GO" id="GO:0000015">
    <property type="term" value="C:phosphopyruvate hydratase complex"/>
    <property type="evidence" value="ECO:0007669"/>
    <property type="project" value="InterPro"/>
</dbReference>
<dbReference type="GO" id="GO:0005576">
    <property type="term" value="C:extracellular region"/>
    <property type="evidence" value="ECO:0007669"/>
    <property type="project" value="UniProtKB-SubCell"/>
</dbReference>
<sequence length="436" mass="46898">MFAIKEIVAREVLDSRADLTLEVDVLLENGVMGRAMIPTGCSVGKHEAVELRDHQSTRFNGKGLLKAIDMIRTEIRPALLGKNPLDQTGIDRLLIRLDGTDNKSRLGANSILGVSMAVAKAAASHLGLSLCAYLGGKTGHEIPLPILTMLCGGKHGGGNVDFQDFQVIPLRARSLHDALAIGKNIYNALKSLMKSQGMPVGVSGTGGFMPTLPSNESALQMLTDAIMLAGYRPGVDVGLSMDVAAEMFYEGKRYHLKSEGRTLTADEFIGLLEQMVDRYPIVLIEDPLGEDDFDGWTEITRRLGDRIELVGDDLFTSSIRRFGLGIDRRMANSILVKPNQIGTLTETLDIIAAARAAGYGVVISRRSGETEDTSIADIAVATNCGKVKFGSFARSEGLSKYNQLLRLEEALGPAALFRGAQTLKADLGRPVGACLQ</sequence>
<comment type="pathway">
    <text evidence="1 10">Carbohydrate degradation; glycolysis; pyruvate from D-glyceraldehyde 3-phosphate: step 4/5.</text>
</comment>
<keyword evidence="10" id="KW-0963">Cytoplasm</keyword>
<keyword evidence="6 10" id="KW-0460">Magnesium</keyword>
<dbReference type="SMART" id="SM01192">
    <property type="entry name" value="Enolase_C"/>
    <property type="match status" value="1"/>
</dbReference>
<dbReference type="SFLD" id="SFLDS00001">
    <property type="entry name" value="Enolase"/>
    <property type="match status" value="1"/>
</dbReference>
<dbReference type="GO" id="GO:0004634">
    <property type="term" value="F:phosphopyruvate hydratase activity"/>
    <property type="evidence" value="ECO:0007669"/>
    <property type="project" value="UniProtKB-UniRule"/>
</dbReference>
<evidence type="ECO:0000256" key="10">
    <source>
        <dbReference type="HAMAP-Rule" id="MF_00318"/>
    </source>
</evidence>
<feature type="binding site" evidence="10 11">
    <location>
        <position position="242"/>
    </location>
    <ligand>
        <name>Mg(2+)</name>
        <dbReference type="ChEBI" id="CHEBI:18420"/>
    </ligand>
</feature>
<dbReference type="CDD" id="cd03313">
    <property type="entry name" value="enolase"/>
    <property type="match status" value="1"/>
</dbReference>
<comment type="caution">
    <text evidence="10">Lacks conserved residue(s) required for the propagation of feature annotation.</text>
</comment>
<gene>
    <name evidence="10" type="primary">eno</name>
    <name evidence="14" type="ORF">DAI18_17300</name>
</gene>
<dbReference type="SMART" id="SM01193">
    <property type="entry name" value="Enolase_N"/>
    <property type="match status" value="1"/>
</dbReference>
<feature type="active site" description="Proton acceptor" evidence="10">
    <location>
        <position position="337"/>
    </location>
</feature>
<dbReference type="InterPro" id="IPR029017">
    <property type="entry name" value="Enolase-like_N"/>
</dbReference>
<protein>
    <recommendedName>
        <fullName evidence="4 10">Enolase</fullName>
        <ecNumber evidence="3 10">4.2.1.11</ecNumber>
    </recommendedName>
    <alternativeName>
        <fullName evidence="10">2-phospho-D-glycerate hydro-lyase</fullName>
    </alternativeName>
    <alternativeName>
        <fullName evidence="10">2-phosphoglycerate dehydratase</fullName>
    </alternativeName>
</protein>
<dbReference type="STRING" id="1122240.GCA_000620105_01917"/>
<evidence type="ECO:0000256" key="11">
    <source>
        <dbReference type="PIRSR" id="PIRSR001400-3"/>
    </source>
</evidence>
<dbReference type="HAMAP" id="MF_00318">
    <property type="entry name" value="Enolase"/>
    <property type="match status" value="1"/>
</dbReference>
<dbReference type="EC" id="4.2.1.11" evidence="3 10"/>
<dbReference type="RefSeq" id="WP_107890030.1">
    <property type="nucleotide sequence ID" value="NZ_CP028519.1"/>
</dbReference>
<dbReference type="Proteomes" id="UP000244173">
    <property type="component" value="Chromosome"/>
</dbReference>
<feature type="binding site" evidence="10">
    <location>
        <position position="367"/>
    </location>
    <ligand>
        <name>(2R)-2-phosphoglycerate</name>
        <dbReference type="ChEBI" id="CHEBI:58289"/>
    </ligand>
</feature>
<evidence type="ECO:0000313" key="15">
    <source>
        <dbReference type="Proteomes" id="UP000244173"/>
    </source>
</evidence>
<keyword evidence="10 11" id="KW-0479">Metal-binding</keyword>
<keyword evidence="8 10" id="KW-0456">Lyase</keyword>
<feature type="domain" description="Enolase N-terminal" evidence="13">
    <location>
        <begin position="4"/>
        <end position="134"/>
    </location>
</feature>
<feature type="binding site" evidence="10 11">
    <location>
        <position position="312"/>
    </location>
    <ligand>
        <name>Mg(2+)</name>
        <dbReference type="ChEBI" id="CHEBI:18420"/>
    </ligand>
</feature>